<keyword evidence="2" id="KW-1185">Reference proteome</keyword>
<dbReference type="Pfam" id="PF06122">
    <property type="entry name" value="TraH"/>
    <property type="match status" value="1"/>
</dbReference>
<dbReference type="AlphaFoldDB" id="A0A7W7EYY5"/>
<dbReference type="Proteomes" id="UP000574769">
    <property type="component" value="Unassembled WGS sequence"/>
</dbReference>
<protein>
    <submittedName>
        <fullName evidence="1">Conjugative transfer pilus assembly protein TraH</fullName>
    </submittedName>
</protein>
<evidence type="ECO:0000313" key="1">
    <source>
        <dbReference type="EMBL" id="MBB4619263.1"/>
    </source>
</evidence>
<name>A0A7W7EYY5_9SPHN</name>
<dbReference type="EMBL" id="JACHNY010000008">
    <property type="protein sequence ID" value="MBB4619263.1"/>
    <property type="molecule type" value="Genomic_DNA"/>
</dbReference>
<proteinExistence type="predicted"/>
<accession>A0A7W7EYY5</accession>
<dbReference type="InterPro" id="IPR010927">
    <property type="entry name" value="T4SS_TraH"/>
</dbReference>
<comment type="caution">
    <text evidence="1">The sequence shown here is derived from an EMBL/GenBank/DDBJ whole genome shotgun (WGS) entry which is preliminary data.</text>
</comment>
<gene>
    <name evidence="1" type="ORF">GGQ96_003416</name>
</gene>
<organism evidence="1 2">
    <name type="scientific">Sphingomonas abaci</name>
    <dbReference type="NCBI Taxonomy" id="237611"/>
    <lineage>
        <taxon>Bacteria</taxon>
        <taxon>Pseudomonadati</taxon>
        <taxon>Pseudomonadota</taxon>
        <taxon>Alphaproteobacteria</taxon>
        <taxon>Sphingomonadales</taxon>
        <taxon>Sphingomonadaceae</taxon>
        <taxon>Sphingomonas</taxon>
    </lineage>
</organism>
<evidence type="ECO:0000313" key="2">
    <source>
        <dbReference type="Proteomes" id="UP000574769"/>
    </source>
</evidence>
<sequence>MTATTCKPRPSPFRVFLRRSAAVVACLGAASMIPVDIARADVAGQMNSFFQDAGGAANVTGPSAYQGQSAGYYSMGNVWTRFPQKSVQPLNLQMPSVRAGCGGIDIFTGSFSFINGAEMVAMLKATANNALGFAFQLAIDSVSPEIGKVMDGMANKAQQMNQMNISSCEAAQGLVGGLWPKMAGARSNVCAAIGNSQGIFSDWARSRQECGPGNKQESTIDANTDPKVAENAAGTPRNYTWDAIQKSNKFGTFDQAFSEYLMTLVGTIIVNPKGGDDGGPAVVFHGPAEEAVVTALLDGTGTGGQPVKFLKCDEQLKCLKVTEQNLQIATGLRTKIKGMIDSINSKIRTDSALDVGEQQLLNMTTIPLYKMLAVQAMAHQSFNPGETNALAEIVAVNMLSAMIDNMLDRISQSSVQVQSGDVDVSKAWREQLASARDRYSQRDFKLNDKLNQTIFLINKSVMLESTLQNSMSPAMAASLNFSRGLSAQGLN</sequence>
<reference evidence="1 2" key="1">
    <citation type="submission" date="2020-08" db="EMBL/GenBank/DDBJ databases">
        <title>Genomic Encyclopedia of Type Strains, Phase IV (KMG-IV): sequencing the most valuable type-strain genomes for metagenomic binning, comparative biology and taxonomic classification.</title>
        <authorList>
            <person name="Goeker M."/>
        </authorList>
    </citation>
    <scope>NUCLEOTIDE SEQUENCE [LARGE SCALE GENOMIC DNA]</scope>
    <source>
        <strain evidence="1 2">DSM 15867</strain>
    </source>
</reference>